<dbReference type="PANTHER" id="PTHR42924:SF3">
    <property type="entry name" value="POLYMERASE_HISTIDINOL PHOSPHATASE N-TERMINAL DOMAIN-CONTAINING PROTEIN"/>
    <property type="match status" value="1"/>
</dbReference>
<dbReference type="Pfam" id="PF02811">
    <property type="entry name" value="PHP"/>
    <property type="match status" value="1"/>
</dbReference>
<dbReference type="GO" id="GO:0035312">
    <property type="term" value="F:5'-3' DNA exonuclease activity"/>
    <property type="evidence" value="ECO:0007669"/>
    <property type="project" value="TreeGrafter"/>
</dbReference>
<dbReference type="EMBL" id="VSSQ01000731">
    <property type="protein sequence ID" value="MPM00456.1"/>
    <property type="molecule type" value="Genomic_DNA"/>
</dbReference>
<dbReference type="InterPro" id="IPR052018">
    <property type="entry name" value="PHP_domain"/>
</dbReference>
<accession>A0A644W9I9</accession>
<comment type="caution">
    <text evidence="2">The sequence shown here is derived from an EMBL/GenBank/DDBJ whole genome shotgun (WGS) entry which is preliminary data.</text>
</comment>
<gene>
    <name evidence="2" type="ORF">SDC9_46680</name>
</gene>
<sequence length="362" mass="41261">MNKLTFFSLSHFSALCFLLLTSVVVFSQKRNQDVYKFPERQIANTREIIRIPDIEGFKTMKCDFHTHTVFSDGHVSPVLRVNEAWSNGLDAIAITDHIEYRPFKEYVVADYNKSNELAVAHGEKIGFVVIKGAEITRKKPIGHLNALFIKDANKLDVADPVDAIREAVSQGAFILWNHPGWPNDSTTLYDIHQQLIVQNLIHGVEVFNHSTWYPKVIDWAMEYKLTVMANTDMHQLTNTTYAPEKNARPMTLVFVKEKSEAGIREALFAGRTLATFFNNVVGDESLIKSLIKASLITRVIDNKKSTIEVANHSDIEYTITYGDVLVKLYPGKISRFNLKQNQRVTFNNCYTEGNKNIEMSLW</sequence>
<dbReference type="PANTHER" id="PTHR42924">
    <property type="entry name" value="EXONUCLEASE"/>
    <property type="match status" value="1"/>
</dbReference>
<protein>
    <recommendedName>
        <fullName evidence="1">Polymerase/histidinol phosphatase N-terminal domain-containing protein</fullName>
    </recommendedName>
</protein>
<dbReference type="CDD" id="cd12112">
    <property type="entry name" value="PHP_HisPPase_Chlorobi_like"/>
    <property type="match status" value="1"/>
</dbReference>
<proteinExistence type="predicted"/>
<organism evidence="2">
    <name type="scientific">bioreactor metagenome</name>
    <dbReference type="NCBI Taxonomy" id="1076179"/>
    <lineage>
        <taxon>unclassified sequences</taxon>
        <taxon>metagenomes</taxon>
        <taxon>ecological metagenomes</taxon>
    </lineage>
</organism>
<dbReference type="Gene3D" id="3.20.20.140">
    <property type="entry name" value="Metal-dependent hydrolases"/>
    <property type="match status" value="1"/>
</dbReference>
<dbReference type="SMART" id="SM00481">
    <property type="entry name" value="POLIIIAc"/>
    <property type="match status" value="1"/>
</dbReference>
<reference evidence="2" key="1">
    <citation type="submission" date="2019-08" db="EMBL/GenBank/DDBJ databases">
        <authorList>
            <person name="Kucharzyk K."/>
            <person name="Murdoch R.W."/>
            <person name="Higgins S."/>
            <person name="Loffler F."/>
        </authorList>
    </citation>
    <scope>NUCLEOTIDE SEQUENCE</scope>
</reference>
<dbReference type="SUPFAM" id="SSF89550">
    <property type="entry name" value="PHP domain-like"/>
    <property type="match status" value="1"/>
</dbReference>
<feature type="domain" description="Polymerase/histidinol phosphatase N-terminal" evidence="1">
    <location>
        <begin position="62"/>
        <end position="139"/>
    </location>
</feature>
<dbReference type="InterPro" id="IPR003141">
    <property type="entry name" value="Pol/His_phosphatase_N"/>
</dbReference>
<name>A0A644W9I9_9ZZZZ</name>
<dbReference type="AlphaFoldDB" id="A0A644W9I9"/>
<dbReference type="InterPro" id="IPR016195">
    <property type="entry name" value="Pol/histidinol_Pase-like"/>
</dbReference>
<evidence type="ECO:0000259" key="1">
    <source>
        <dbReference type="SMART" id="SM00481"/>
    </source>
</evidence>
<dbReference type="GO" id="GO:0004534">
    <property type="term" value="F:5'-3' RNA exonuclease activity"/>
    <property type="evidence" value="ECO:0007669"/>
    <property type="project" value="TreeGrafter"/>
</dbReference>
<dbReference type="InterPro" id="IPR004013">
    <property type="entry name" value="PHP_dom"/>
</dbReference>
<evidence type="ECO:0000313" key="2">
    <source>
        <dbReference type="EMBL" id="MPM00456.1"/>
    </source>
</evidence>